<feature type="region of interest" description="Disordered" evidence="3">
    <location>
        <begin position="1"/>
        <end position="26"/>
    </location>
</feature>
<reference evidence="6" key="2">
    <citation type="submission" date="2025-04" db="UniProtKB">
        <authorList>
            <consortium name="RefSeq"/>
        </authorList>
    </citation>
    <scope>IDENTIFICATION</scope>
    <source>
        <tissue evidence="6">Whole body</tissue>
    </source>
</reference>
<dbReference type="InterPro" id="IPR025602">
    <property type="entry name" value="BCP1_family"/>
</dbReference>
<dbReference type="EMBL" id="GGMS01006562">
    <property type="protein sequence ID" value="MBY75765.1"/>
    <property type="molecule type" value="Transcribed_RNA"/>
</dbReference>
<proteinExistence type="inferred from homology"/>
<feature type="compositionally biased region" description="Basic residues" evidence="3">
    <location>
        <begin position="1"/>
        <end position="10"/>
    </location>
</feature>
<dbReference type="GeneID" id="112688327"/>
<dbReference type="PANTHER" id="PTHR13261">
    <property type="entry name" value="BRCA2 AND CDKN1A INTERACTING PROTEIN"/>
    <property type="match status" value="1"/>
</dbReference>
<evidence type="ECO:0000313" key="4">
    <source>
        <dbReference type="EMBL" id="MBY75765.1"/>
    </source>
</evidence>
<dbReference type="AlphaFoldDB" id="A0A2S2QDD4"/>
<dbReference type="PIRSF" id="PIRSF028983">
    <property type="entry name" value="BCP1"/>
    <property type="match status" value="1"/>
</dbReference>
<dbReference type="Pfam" id="PF13862">
    <property type="entry name" value="BCCIP"/>
    <property type="match status" value="1"/>
</dbReference>
<dbReference type="Proteomes" id="UP000694846">
    <property type="component" value="Unplaced"/>
</dbReference>
<gene>
    <name evidence="6" type="primary">LOC112688327</name>
    <name evidence="4" type="ORF">g.62981</name>
</gene>
<evidence type="ECO:0000256" key="3">
    <source>
        <dbReference type="SAM" id="MobiDB-lite"/>
    </source>
</evidence>
<reference evidence="4" key="1">
    <citation type="submission" date="2018-04" db="EMBL/GenBank/DDBJ databases">
        <title>Transcriptome assembly of Sipha flava.</title>
        <authorList>
            <person name="Scully E.D."/>
            <person name="Geib S.M."/>
            <person name="Palmer N.A."/>
            <person name="Koch K."/>
            <person name="Bradshaw J."/>
            <person name="Heng-Moss T."/>
            <person name="Sarath G."/>
        </authorList>
    </citation>
    <scope>NUCLEOTIDE SEQUENCE</scope>
</reference>
<dbReference type="OrthoDB" id="27543at2759"/>
<evidence type="ECO:0000256" key="1">
    <source>
        <dbReference type="ARBA" id="ARBA00006781"/>
    </source>
</evidence>
<comment type="similarity">
    <text evidence="1 2">Belongs to the BCP1 family.</text>
</comment>
<keyword evidence="5" id="KW-1185">Reference proteome</keyword>
<sequence length="290" mass="33041">MSAPAKKRSIQPRESKEIDSDDQEDNVDQMIINVEFEGRNPESSDFHSVKQLLQQLFLKAQVNLSDMASVLINQRSIGSVIKQVFDDEVDDDDDDDDDVDSNQVFGITSVLNMADRNTDCVEQLHKLMLDLSKQHGENNTSDFINNLLNDNQKPVGLLINERYVNIPPPISVPLLQSISKELTKAKSKNPSIDFSYLIMICKLYKMKQSKKENKNKQGEQIIWSNAEEEIFDEEAELKFEFCVQNEKGSGLAGSWDEGDSEMIPYRRVLLFPAQKLDVIINKIQLLLNSQ</sequence>
<protein>
    <recommendedName>
        <fullName evidence="2">Protein BCCIP homolog</fullName>
    </recommendedName>
</protein>
<organism evidence="4">
    <name type="scientific">Sipha flava</name>
    <name type="common">yellow sugarcane aphid</name>
    <dbReference type="NCBI Taxonomy" id="143950"/>
    <lineage>
        <taxon>Eukaryota</taxon>
        <taxon>Metazoa</taxon>
        <taxon>Ecdysozoa</taxon>
        <taxon>Arthropoda</taxon>
        <taxon>Hexapoda</taxon>
        <taxon>Insecta</taxon>
        <taxon>Pterygota</taxon>
        <taxon>Neoptera</taxon>
        <taxon>Paraneoptera</taxon>
        <taxon>Hemiptera</taxon>
        <taxon>Sternorrhyncha</taxon>
        <taxon>Aphidomorpha</taxon>
        <taxon>Aphidoidea</taxon>
        <taxon>Aphididae</taxon>
        <taxon>Sipha</taxon>
    </lineage>
</organism>
<evidence type="ECO:0000313" key="6">
    <source>
        <dbReference type="RefSeq" id="XP_025417266.1"/>
    </source>
</evidence>
<name>A0A2S2QDD4_9HEMI</name>
<accession>A0A2S2QDD4</accession>
<dbReference type="PANTHER" id="PTHR13261:SF0">
    <property type="entry name" value="BRCA2 AND CDKN1A-INTERACTING PROTEIN"/>
    <property type="match status" value="1"/>
</dbReference>
<evidence type="ECO:0000256" key="2">
    <source>
        <dbReference type="PIRNR" id="PIRNR028983"/>
    </source>
</evidence>
<dbReference type="GO" id="GO:0005634">
    <property type="term" value="C:nucleus"/>
    <property type="evidence" value="ECO:0007669"/>
    <property type="project" value="TreeGrafter"/>
</dbReference>
<evidence type="ECO:0000313" key="5">
    <source>
        <dbReference type="Proteomes" id="UP000694846"/>
    </source>
</evidence>
<dbReference type="RefSeq" id="XP_025417266.1">
    <property type="nucleotide sequence ID" value="XM_025561481.1"/>
</dbReference>